<name>A0ACD5VDL1_AVESA</name>
<evidence type="ECO:0000313" key="2">
    <source>
        <dbReference type="Proteomes" id="UP001732700"/>
    </source>
</evidence>
<reference evidence="1" key="1">
    <citation type="submission" date="2021-05" db="EMBL/GenBank/DDBJ databases">
        <authorList>
            <person name="Scholz U."/>
            <person name="Mascher M."/>
            <person name="Fiebig A."/>
        </authorList>
    </citation>
    <scope>NUCLEOTIDE SEQUENCE [LARGE SCALE GENOMIC DNA]</scope>
</reference>
<proteinExistence type="predicted"/>
<protein>
    <submittedName>
        <fullName evidence="1">Uncharacterized protein</fullName>
    </submittedName>
</protein>
<keyword evidence="2" id="KW-1185">Reference proteome</keyword>
<sequence length="541" mass="59485">MSDNIEWAFNVQNDSPAFVPRINNLRYQLRDLAREQLYDNLYMLRPFTSVPRQWLRVRMQDGGDTEITLWVRTDNLYVVGFEGTGTWEFGRRGDRDWQQLLSGSQPLGFDGGYTGNNLGDLITGPPPGRQQRADLGRQQLVDGIRGLAAYTGGGGQQLRSWLRTMVVTISESIRSQQVCSYVGDLLRDSSSGWLTDKLICIIRNWEKVSQCLILSANNPSDPDIPDLFRCLRAKGVCGNTYEARQVVAIVYHGPSTSHQQQQQARARRSSSSNDGGGAKVDDVATGLTFVEVLAVQVDSGGEDRCDLYGTATLDDGLDPVDVFRREWSSTQPLAGTRGPAEMTGPARAIWAYDEVVFDLDLLSRGTVADMSPDDQVSKGQVVWNAHQKPESAYNTPKECTVEGGYGASATIRYAVLTNAVVATVAVALPNGRDLYGSIMGWSSSLYQHKMPLFKTERRDCVSLHAGDAIPLLRTVVIVPLGSYLYVEADLWGRSVLADTSPDDHIADDKAWFNACLSAVQNKDISGPNGNVTVIYRATAIL</sequence>
<evidence type="ECO:0000313" key="1">
    <source>
        <dbReference type="EnsemblPlants" id="AVESA.00010b.r2.3AG0404260.2.CDS"/>
    </source>
</evidence>
<reference evidence="1" key="2">
    <citation type="submission" date="2025-09" db="UniProtKB">
        <authorList>
            <consortium name="EnsemblPlants"/>
        </authorList>
    </citation>
    <scope>IDENTIFICATION</scope>
</reference>
<organism evidence="1 2">
    <name type="scientific">Avena sativa</name>
    <name type="common">Oat</name>
    <dbReference type="NCBI Taxonomy" id="4498"/>
    <lineage>
        <taxon>Eukaryota</taxon>
        <taxon>Viridiplantae</taxon>
        <taxon>Streptophyta</taxon>
        <taxon>Embryophyta</taxon>
        <taxon>Tracheophyta</taxon>
        <taxon>Spermatophyta</taxon>
        <taxon>Magnoliopsida</taxon>
        <taxon>Liliopsida</taxon>
        <taxon>Poales</taxon>
        <taxon>Poaceae</taxon>
        <taxon>BOP clade</taxon>
        <taxon>Pooideae</taxon>
        <taxon>Poodae</taxon>
        <taxon>Poeae</taxon>
        <taxon>Poeae Chloroplast Group 1 (Aveneae type)</taxon>
        <taxon>Aveninae</taxon>
        <taxon>Avena</taxon>
    </lineage>
</organism>
<accession>A0ACD5VDL1</accession>
<dbReference type="Proteomes" id="UP001732700">
    <property type="component" value="Chromosome 3A"/>
</dbReference>
<dbReference type="EnsemblPlants" id="AVESA.00010b.r2.3AG0404260.2">
    <property type="protein sequence ID" value="AVESA.00010b.r2.3AG0404260.2.CDS"/>
    <property type="gene ID" value="AVESA.00010b.r2.3AG0404260"/>
</dbReference>